<dbReference type="GO" id="GO:0047750">
    <property type="term" value="F:cholestenol delta-isomerase activity"/>
    <property type="evidence" value="ECO:0007669"/>
    <property type="project" value="InterPro"/>
</dbReference>
<keyword evidence="4 6" id="KW-1133">Transmembrane helix</keyword>
<dbReference type="Pfam" id="PF05241">
    <property type="entry name" value="EBP"/>
    <property type="match status" value="1"/>
</dbReference>
<dbReference type="EMBL" id="QUQM01000006">
    <property type="protein sequence ID" value="KAA8644067.1"/>
    <property type="molecule type" value="Genomic_DNA"/>
</dbReference>
<dbReference type="InterPro" id="IPR033118">
    <property type="entry name" value="EXPERA"/>
</dbReference>
<evidence type="ECO:0000313" key="10">
    <source>
        <dbReference type="Proteomes" id="UP000324241"/>
    </source>
</evidence>
<reference evidence="9 10" key="1">
    <citation type="submission" date="2019-08" db="EMBL/GenBank/DDBJ databases">
        <title>The genome sequence of a newly discovered highly antifungal drug resistant Aspergillus species, Aspergillus tanneri NIH 1004.</title>
        <authorList>
            <person name="Mounaud S."/>
            <person name="Singh I."/>
            <person name="Joardar V."/>
            <person name="Pakala S."/>
            <person name="Pakala S."/>
            <person name="Venepally P."/>
            <person name="Chung J.K."/>
            <person name="Losada L."/>
            <person name="Nierman W.C."/>
        </authorList>
    </citation>
    <scope>NUCLEOTIDE SEQUENCE [LARGE SCALE GENOMIC DNA]</scope>
    <source>
        <strain evidence="9 10">NIH1004</strain>
    </source>
</reference>
<dbReference type="InterPro" id="IPR007905">
    <property type="entry name" value="EBP"/>
</dbReference>
<feature type="transmembrane region" description="Helical" evidence="7">
    <location>
        <begin position="271"/>
        <end position="291"/>
    </location>
</feature>
<sequence length="483" mass="53621">MSTAARFTLDMATCLCIGFAMSFMPLAYILGRTLIPSTHMRNRILFFWHAYDALTHLFIEGSFLYECFTSYTTIPVGFTREPFFLGHKDRVYGAAYGVGPSARLWQEYAKADFRWATADPNVISLEILTVCLGGPAAVYICYLLWSCSRSQSGAPVRGSAKAKLWLIAPALATAELYGGFMTFAPEWLTASSQLATDNPVYLWFYLFFFNTLWVFVPLWVLWEGGKELRVAFVKAEGDDRKRKPYMILMGYLVDTSGPMCPKLEHAKNSGASILFTILYLFPTGYHLYTTILAPRKSTYNRAGYFIPILIGAGLEVAGYATRCASVKQPDSVGLYATSSTLIVIAPVFICASLYVLLRRLIESGFGSGSGYEKTGSKTVLGVVRVKWLPWIFVTLDIISCLTQGSGSGIASAGDWKGDQKDVRSVYRVIEFALGIDGYPFNHEWPLYVLEAVPMLAAITVLGWYHPGRWLQTSAADLETNIGL</sequence>
<dbReference type="Pfam" id="PF04479">
    <property type="entry name" value="RTA1"/>
    <property type="match status" value="2"/>
</dbReference>
<organism evidence="9 10">
    <name type="scientific">Aspergillus tanneri</name>
    <dbReference type="NCBI Taxonomy" id="1220188"/>
    <lineage>
        <taxon>Eukaryota</taxon>
        <taxon>Fungi</taxon>
        <taxon>Dikarya</taxon>
        <taxon>Ascomycota</taxon>
        <taxon>Pezizomycotina</taxon>
        <taxon>Eurotiomycetes</taxon>
        <taxon>Eurotiomycetidae</taxon>
        <taxon>Eurotiales</taxon>
        <taxon>Aspergillaceae</taxon>
        <taxon>Aspergillus</taxon>
        <taxon>Aspergillus subgen. Circumdati</taxon>
    </lineage>
</organism>
<keyword evidence="5 6" id="KW-0472">Membrane</keyword>
<dbReference type="AlphaFoldDB" id="A0A5M9MMW2"/>
<dbReference type="PROSITE" id="PS51751">
    <property type="entry name" value="EXPERA"/>
    <property type="match status" value="1"/>
</dbReference>
<evidence type="ECO:0000256" key="2">
    <source>
        <dbReference type="ARBA" id="ARBA00008337"/>
    </source>
</evidence>
<feature type="transmembrane region" description="Helical" evidence="7">
    <location>
        <begin position="122"/>
        <end position="144"/>
    </location>
</feature>
<gene>
    <name evidence="9" type="ORF">ATNIH1004_008265</name>
</gene>
<evidence type="ECO:0000256" key="4">
    <source>
        <dbReference type="ARBA" id="ARBA00022989"/>
    </source>
</evidence>
<evidence type="ECO:0000256" key="6">
    <source>
        <dbReference type="PROSITE-ProRule" id="PRU01087"/>
    </source>
</evidence>
<feature type="transmembrane region" description="Helical" evidence="7">
    <location>
        <begin position="164"/>
        <end position="183"/>
    </location>
</feature>
<comment type="similarity">
    <text evidence="2">Belongs to the EBP family.</text>
</comment>
<evidence type="ECO:0000259" key="8">
    <source>
        <dbReference type="PROSITE" id="PS51751"/>
    </source>
</evidence>
<feature type="transmembrane region" description="Helical" evidence="7">
    <location>
        <begin position="303"/>
        <end position="320"/>
    </location>
</feature>
<feature type="transmembrane region" description="Helical" evidence="7">
    <location>
        <begin position="203"/>
        <end position="222"/>
    </location>
</feature>
<protein>
    <recommendedName>
        <fullName evidence="8">EXPERA domain-containing protein</fullName>
    </recommendedName>
</protein>
<evidence type="ECO:0000256" key="3">
    <source>
        <dbReference type="ARBA" id="ARBA00022692"/>
    </source>
</evidence>
<dbReference type="PANTHER" id="PTHR14207:SF1">
    <property type="entry name" value="EMOPAMIL-BINDING PROTEIN-LIKE"/>
    <property type="match status" value="1"/>
</dbReference>
<dbReference type="OrthoDB" id="5415655at2759"/>
<evidence type="ECO:0000256" key="5">
    <source>
        <dbReference type="ARBA" id="ARBA00023136"/>
    </source>
</evidence>
<dbReference type="Proteomes" id="UP000324241">
    <property type="component" value="Unassembled WGS sequence"/>
</dbReference>
<name>A0A5M9MMW2_9EURO</name>
<dbReference type="GO" id="GO:0016020">
    <property type="term" value="C:membrane"/>
    <property type="evidence" value="ECO:0007669"/>
    <property type="project" value="UniProtKB-SubCell"/>
</dbReference>
<dbReference type="PANTHER" id="PTHR14207">
    <property type="entry name" value="STEROL ISOMERASE"/>
    <property type="match status" value="1"/>
</dbReference>
<evidence type="ECO:0000313" key="9">
    <source>
        <dbReference type="EMBL" id="KAA8644067.1"/>
    </source>
</evidence>
<accession>A0A5M9MMW2</accession>
<dbReference type="RefSeq" id="XP_033423428.1">
    <property type="nucleotide sequence ID" value="XM_033572876.1"/>
</dbReference>
<dbReference type="GO" id="GO:0016125">
    <property type="term" value="P:sterol metabolic process"/>
    <property type="evidence" value="ECO:0007669"/>
    <property type="project" value="InterPro"/>
</dbReference>
<feature type="domain" description="EXPERA" evidence="8">
    <location>
        <begin position="41"/>
        <end position="221"/>
    </location>
</feature>
<comment type="caution">
    <text evidence="9">The sequence shown here is derived from an EMBL/GenBank/DDBJ whole genome shotgun (WGS) entry which is preliminary data.</text>
</comment>
<evidence type="ECO:0000256" key="7">
    <source>
        <dbReference type="SAM" id="Phobius"/>
    </source>
</evidence>
<keyword evidence="3 6" id="KW-0812">Transmembrane</keyword>
<dbReference type="GO" id="GO:0005783">
    <property type="term" value="C:endoplasmic reticulum"/>
    <property type="evidence" value="ECO:0007669"/>
    <property type="project" value="TreeGrafter"/>
</dbReference>
<comment type="subcellular location">
    <subcellularLocation>
        <location evidence="1">Membrane</location>
        <topology evidence="1">Multi-pass membrane protein</topology>
    </subcellularLocation>
</comment>
<dbReference type="VEuPathDB" id="FungiDB:EYZ11_005108"/>
<proteinExistence type="inferred from homology"/>
<dbReference type="GeneID" id="54330967"/>
<dbReference type="InterPro" id="IPR007568">
    <property type="entry name" value="RTA1"/>
</dbReference>
<dbReference type="VEuPathDB" id="FungiDB:EYZ11_005110"/>
<feature type="transmembrane region" description="Helical" evidence="7">
    <location>
        <begin position="12"/>
        <end position="31"/>
    </location>
</feature>
<feature type="transmembrane region" description="Helical" evidence="7">
    <location>
        <begin position="332"/>
        <end position="357"/>
    </location>
</feature>
<evidence type="ECO:0000256" key="1">
    <source>
        <dbReference type="ARBA" id="ARBA00004141"/>
    </source>
</evidence>